<dbReference type="PANTHER" id="PTHR30619">
    <property type="entry name" value="DNA INTERNALIZATION/COMPETENCE PROTEIN COMEC/REC2"/>
    <property type="match status" value="1"/>
</dbReference>
<reference evidence="2" key="1">
    <citation type="submission" date="2019-08" db="EMBL/GenBank/DDBJ databases">
        <authorList>
            <person name="Kucharzyk K."/>
            <person name="Murdoch R.W."/>
            <person name="Higgins S."/>
            <person name="Loffler F."/>
        </authorList>
    </citation>
    <scope>NUCLEOTIDE SEQUENCE</scope>
</reference>
<gene>
    <name evidence="2" type="primary">comEC_13</name>
    <name evidence="2" type="ORF">SDC9_105171</name>
</gene>
<dbReference type="Gene3D" id="3.60.15.10">
    <property type="entry name" value="Ribonuclease Z/Hydroxyacylglutathione hydrolase-like"/>
    <property type="match status" value="1"/>
</dbReference>
<dbReference type="PANTHER" id="PTHR30619:SF1">
    <property type="entry name" value="RECOMBINATION PROTEIN 2"/>
    <property type="match status" value="1"/>
</dbReference>
<dbReference type="InterPro" id="IPR035681">
    <property type="entry name" value="ComA-like_MBL"/>
</dbReference>
<sequence length="252" mass="27078">MKLGRLYYARGALDIVAVDVGQGAGTIMASGGQFALMDCGSGSSWPGAGSDTADQLLSMGCKELDYLVLSHYDYDHISGVAGLMDRLRVKALLAPDYWDDSNLRNWVMETAAEHGAAVEFVTAEETRALGNSVLTIYPPLGGDNDNDHGLSLLCSDGDFDLLITGDMDAKTEEKLISAYPLPDIEALIVGHHGSKYSTGEELLDAVKPELGVVSVGRNSYGHPSEEALRRLVRAGVTVYRTDKQGNIHIFVK</sequence>
<organism evidence="2">
    <name type="scientific">bioreactor metagenome</name>
    <dbReference type="NCBI Taxonomy" id="1076179"/>
    <lineage>
        <taxon>unclassified sequences</taxon>
        <taxon>metagenomes</taxon>
        <taxon>ecological metagenomes</taxon>
    </lineage>
</organism>
<dbReference type="Pfam" id="PF00753">
    <property type="entry name" value="Lactamase_B"/>
    <property type="match status" value="1"/>
</dbReference>
<evidence type="ECO:0000313" key="2">
    <source>
        <dbReference type="EMBL" id="MPM58340.1"/>
    </source>
</evidence>
<dbReference type="InterPro" id="IPR001279">
    <property type="entry name" value="Metallo-B-lactamas"/>
</dbReference>
<dbReference type="SUPFAM" id="SSF56281">
    <property type="entry name" value="Metallo-hydrolase/oxidoreductase"/>
    <property type="match status" value="1"/>
</dbReference>
<name>A0A645AYT5_9ZZZZ</name>
<evidence type="ECO:0000259" key="1">
    <source>
        <dbReference type="SMART" id="SM00849"/>
    </source>
</evidence>
<dbReference type="SMART" id="SM00849">
    <property type="entry name" value="Lactamase_B"/>
    <property type="match status" value="1"/>
</dbReference>
<accession>A0A645AYT5</accession>
<dbReference type="EMBL" id="VSSQ01016712">
    <property type="protein sequence ID" value="MPM58340.1"/>
    <property type="molecule type" value="Genomic_DNA"/>
</dbReference>
<dbReference type="CDD" id="cd07731">
    <property type="entry name" value="ComA-like_MBL-fold"/>
    <property type="match status" value="1"/>
</dbReference>
<feature type="domain" description="Metallo-beta-lactamase" evidence="1">
    <location>
        <begin position="22"/>
        <end position="217"/>
    </location>
</feature>
<dbReference type="AlphaFoldDB" id="A0A645AYT5"/>
<dbReference type="InterPro" id="IPR036866">
    <property type="entry name" value="RibonucZ/Hydroxyglut_hydro"/>
</dbReference>
<proteinExistence type="predicted"/>
<dbReference type="InterPro" id="IPR052159">
    <property type="entry name" value="Competence_DNA_uptake"/>
</dbReference>
<comment type="caution">
    <text evidence="2">The sequence shown here is derived from an EMBL/GenBank/DDBJ whole genome shotgun (WGS) entry which is preliminary data.</text>
</comment>
<protein>
    <submittedName>
        <fullName evidence="2">ComE operon protein 3</fullName>
    </submittedName>
</protein>